<evidence type="ECO:0000259" key="1">
    <source>
        <dbReference type="PROSITE" id="PS51186"/>
    </source>
</evidence>
<dbReference type="RefSeq" id="WP_377305463.1">
    <property type="nucleotide sequence ID" value="NZ_CP180191.1"/>
</dbReference>
<dbReference type="InterPro" id="IPR016181">
    <property type="entry name" value="Acyl_CoA_acyltransferase"/>
</dbReference>
<dbReference type="CDD" id="cd04301">
    <property type="entry name" value="NAT_SF"/>
    <property type="match status" value="1"/>
</dbReference>
<dbReference type="EMBL" id="JBHRTI010000010">
    <property type="protein sequence ID" value="MFC3149027.1"/>
    <property type="molecule type" value="Genomic_DNA"/>
</dbReference>
<organism evidence="2 3">
    <name type="scientific">Piscinibacterium candidicorallinum</name>
    <dbReference type="NCBI Taxonomy" id="1793872"/>
    <lineage>
        <taxon>Bacteria</taxon>
        <taxon>Pseudomonadati</taxon>
        <taxon>Pseudomonadota</taxon>
        <taxon>Betaproteobacteria</taxon>
        <taxon>Burkholderiales</taxon>
        <taxon>Piscinibacterium</taxon>
    </lineage>
</organism>
<dbReference type="InterPro" id="IPR000182">
    <property type="entry name" value="GNAT_dom"/>
</dbReference>
<comment type="caution">
    <text evidence="2">The sequence shown here is derived from an EMBL/GenBank/DDBJ whole genome shotgun (WGS) entry which is preliminary data.</text>
</comment>
<evidence type="ECO:0000313" key="2">
    <source>
        <dbReference type="EMBL" id="MFC3149027.1"/>
    </source>
</evidence>
<feature type="domain" description="N-acetyltransferase" evidence="1">
    <location>
        <begin position="35"/>
        <end position="214"/>
    </location>
</feature>
<gene>
    <name evidence="2" type="ORF">ACFOEN_15480</name>
</gene>
<evidence type="ECO:0000313" key="3">
    <source>
        <dbReference type="Proteomes" id="UP001595556"/>
    </source>
</evidence>
<keyword evidence="2" id="KW-0808">Transferase</keyword>
<keyword evidence="2" id="KW-0012">Acyltransferase</keyword>
<dbReference type="SUPFAM" id="SSF55729">
    <property type="entry name" value="Acyl-CoA N-acyltransferases (Nat)"/>
    <property type="match status" value="1"/>
</dbReference>
<protein>
    <submittedName>
        <fullName evidence="2">GNAT family N-acetyltransferase</fullName>
        <ecNumber evidence="2">2.3.-.-</ecNumber>
    </submittedName>
</protein>
<accession>A0ABV7H5S1</accession>
<dbReference type="PROSITE" id="PS51186">
    <property type="entry name" value="GNAT"/>
    <property type="match status" value="1"/>
</dbReference>
<dbReference type="Proteomes" id="UP001595556">
    <property type="component" value="Unassembled WGS sequence"/>
</dbReference>
<dbReference type="Gene3D" id="3.40.630.30">
    <property type="match status" value="1"/>
</dbReference>
<dbReference type="EC" id="2.3.-.-" evidence="2"/>
<reference evidence="3" key="1">
    <citation type="journal article" date="2019" name="Int. J. Syst. Evol. Microbiol.">
        <title>The Global Catalogue of Microorganisms (GCM) 10K type strain sequencing project: providing services to taxonomists for standard genome sequencing and annotation.</title>
        <authorList>
            <consortium name="The Broad Institute Genomics Platform"/>
            <consortium name="The Broad Institute Genome Sequencing Center for Infectious Disease"/>
            <person name="Wu L."/>
            <person name="Ma J."/>
        </authorList>
    </citation>
    <scope>NUCLEOTIDE SEQUENCE [LARGE SCALE GENOMIC DNA]</scope>
    <source>
        <strain evidence="3">KCTC 52168</strain>
    </source>
</reference>
<name>A0ABV7H5S1_9BURK</name>
<keyword evidence="3" id="KW-1185">Reference proteome</keyword>
<dbReference type="GO" id="GO:0016746">
    <property type="term" value="F:acyltransferase activity"/>
    <property type="evidence" value="ECO:0007669"/>
    <property type="project" value="UniProtKB-KW"/>
</dbReference>
<sequence>MSQPVTPAEVLYATSNYATDTVSVDTQAVFQTSHLLVRPARRRDADAIWAFAQANPEYERMVGGGLPDRDTYLAEFFDHHPPAEMSFSQHHNLLAFTKTADAREHELVGLIDCVIDLMARGVGHIGFFQIATRLQGSGMAQQLYTALEDWLVSQGSTALRLGVVERNARGKAFWARNGYLRIKTRHDIEFGRQKNTVHTMVKLVGPLTMGAYLAMVARDRAETP</sequence>
<dbReference type="Pfam" id="PF00583">
    <property type="entry name" value="Acetyltransf_1"/>
    <property type="match status" value="1"/>
</dbReference>
<proteinExistence type="predicted"/>